<feature type="transmembrane region" description="Helical" evidence="8">
    <location>
        <begin position="132"/>
        <end position="149"/>
    </location>
</feature>
<feature type="transmembrane region" description="Helical" evidence="8">
    <location>
        <begin position="21"/>
        <end position="40"/>
    </location>
</feature>
<evidence type="ECO:0000256" key="2">
    <source>
        <dbReference type="ARBA" id="ARBA00022475"/>
    </source>
</evidence>
<evidence type="ECO:0000256" key="7">
    <source>
        <dbReference type="ARBA" id="ARBA00023315"/>
    </source>
</evidence>
<dbReference type="PANTHER" id="PTHR38686">
    <property type="entry name" value="APOLIPOPROTEIN N-ACYLTRANSFERASE"/>
    <property type="match status" value="1"/>
</dbReference>
<evidence type="ECO:0000313" key="10">
    <source>
        <dbReference type="EMBL" id="QGF24731.1"/>
    </source>
</evidence>
<evidence type="ECO:0000256" key="6">
    <source>
        <dbReference type="ARBA" id="ARBA00023136"/>
    </source>
</evidence>
<evidence type="ECO:0000313" key="11">
    <source>
        <dbReference type="Proteomes" id="UP000386847"/>
    </source>
</evidence>
<dbReference type="HAMAP" id="MF_01148">
    <property type="entry name" value="Lnt"/>
    <property type="match status" value="1"/>
</dbReference>
<organism evidence="10 11">
    <name type="scientific">Raineyella fluvialis</name>
    <dbReference type="NCBI Taxonomy" id="2662261"/>
    <lineage>
        <taxon>Bacteria</taxon>
        <taxon>Bacillati</taxon>
        <taxon>Actinomycetota</taxon>
        <taxon>Actinomycetes</taxon>
        <taxon>Propionibacteriales</taxon>
        <taxon>Propionibacteriaceae</taxon>
        <taxon>Raineyella</taxon>
    </lineage>
</organism>
<dbReference type="RefSeq" id="WP_153573260.1">
    <property type="nucleotide sequence ID" value="NZ_CP045725.1"/>
</dbReference>
<feature type="transmembrane region" description="Helical" evidence="8">
    <location>
        <begin position="175"/>
        <end position="196"/>
    </location>
</feature>
<evidence type="ECO:0000259" key="9">
    <source>
        <dbReference type="PROSITE" id="PS50263"/>
    </source>
</evidence>
<evidence type="ECO:0000256" key="4">
    <source>
        <dbReference type="ARBA" id="ARBA00022692"/>
    </source>
</evidence>
<comment type="function">
    <text evidence="8">Catalyzes the phospholipid dependent N-acylation of the N-terminal cysteine of apolipoprotein, the last step in lipoprotein maturation.</text>
</comment>
<dbReference type="Gene3D" id="3.60.110.10">
    <property type="entry name" value="Carbon-nitrogen hydrolase"/>
    <property type="match status" value="1"/>
</dbReference>
<dbReference type="Proteomes" id="UP000386847">
    <property type="component" value="Chromosome"/>
</dbReference>
<feature type="domain" description="CN hydrolase" evidence="9">
    <location>
        <begin position="243"/>
        <end position="495"/>
    </location>
</feature>
<dbReference type="SUPFAM" id="SSF56317">
    <property type="entry name" value="Carbon-nitrogen hydrolase"/>
    <property type="match status" value="1"/>
</dbReference>
<keyword evidence="11" id="KW-1185">Reference proteome</keyword>
<dbReference type="CDD" id="cd07571">
    <property type="entry name" value="ALP_N-acyl_transferase"/>
    <property type="match status" value="1"/>
</dbReference>
<comment type="catalytic activity">
    <reaction evidence="8">
        <text>N-terminal S-1,2-diacyl-sn-glyceryl-L-cysteinyl-[lipoprotein] + a glycerophospholipid = N-acyl-S-1,2-diacyl-sn-glyceryl-L-cysteinyl-[lipoprotein] + a 2-acyl-sn-glycero-3-phospholipid + H(+)</text>
        <dbReference type="Rhea" id="RHEA:48228"/>
        <dbReference type="Rhea" id="RHEA-COMP:14681"/>
        <dbReference type="Rhea" id="RHEA-COMP:14684"/>
        <dbReference type="ChEBI" id="CHEBI:15378"/>
        <dbReference type="ChEBI" id="CHEBI:136912"/>
        <dbReference type="ChEBI" id="CHEBI:140656"/>
        <dbReference type="ChEBI" id="CHEBI:140657"/>
        <dbReference type="ChEBI" id="CHEBI:140660"/>
        <dbReference type="EC" id="2.3.1.269"/>
    </reaction>
</comment>
<name>A0A5Q2FEB9_9ACTN</name>
<keyword evidence="4 8" id="KW-0812">Transmembrane</keyword>
<comment type="subcellular location">
    <subcellularLocation>
        <location evidence="1 8">Cell membrane</location>
        <topology evidence="1 8">Multi-pass membrane protein</topology>
    </subcellularLocation>
</comment>
<evidence type="ECO:0000256" key="3">
    <source>
        <dbReference type="ARBA" id="ARBA00022679"/>
    </source>
</evidence>
<sequence>MGTVVTGPAPVRTQPAPDQWTPWWVSAAMAVAGALAMRLAFPQPGWWPLLLPGLALVLGSAAVPIRRRRAVLPIGLLSGLAFYLPLVHWASLFLGWLPWLALGTEMALWWSLGYLAIWWLHRWARTAWPGPVGTWLLTPLVTAGVWTARDAASSSWPYRGFAWGRLAQSLAWSQLLHLVTWLGLAGTGFVLCLVAAWTVPVARRLVRPGAPPSRRVLPLTALLAFVLGLVAVPAFPVATQGTIRVAGIQGGDERAGYFMGGQPGDVLAAHLRASRLIAPGTNPDVVAWPEGAAEWDPAEWPELQSRFDNLSAALGAPLLLGSSTERGGKTYQSEYVWPMTGGQREIYDKRNPVPFGEYVPDRDTYAKIAPALIGLIGRDVVPGTGDPVLSVTTRDGRTTGVGLAICYDIIDDALARESVHDGAQWLLSPTNNADFGRTDELDQQLAFARLRAVETGRALVQVSTVGHTAAFAPDGRVLARVPWYTPEAMVVDVPLSTTLTPAVRFGALLQGIGTGVGLVGLLSAAAVTQVRRHRLPGSSTASPRLSV</sequence>
<dbReference type="Pfam" id="PF20154">
    <property type="entry name" value="LNT_N"/>
    <property type="match status" value="1"/>
</dbReference>
<keyword evidence="5 8" id="KW-1133">Transmembrane helix</keyword>
<protein>
    <recommendedName>
        <fullName evidence="8">Apolipoprotein N-acyltransferase</fullName>
        <shortName evidence="8">ALP N-acyltransferase</shortName>
        <ecNumber evidence="8">2.3.1.269</ecNumber>
    </recommendedName>
</protein>
<dbReference type="NCBIfam" id="TIGR00546">
    <property type="entry name" value="lnt"/>
    <property type="match status" value="1"/>
</dbReference>
<dbReference type="InterPro" id="IPR045378">
    <property type="entry name" value="LNT_N"/>
</dbReference>
<dbReference type="InterPro" id="IPR004563">
    <property type="entry name" value="Apolipo_AcylTrfase"/>
</dbReference>
<dbReference type="InterPro" id="IPR003010">
    <property type="entry name" value="C-N_Hydrolase"/>
</dbReference>
<evidence type="ECO:0000256" key="1">
    <source>
        <dbReference type="ARBA" id="ARBA00004651"/>
    </source>
</evidence>
<dbReference type="EMBL" id="CP045725">
    <property type="protein sequence ID" value="QGF24731.1"/>
    <property type="molecule type" value="Genomic_DNA"/>
</dbReference>
<dbReference type="GO" id="GO:0005886">
    <property type="term" value="C:plasma membrane"/>
    <property type="evidence" value="ECO:0007669"/>
    <property type="project" value="UniProtKB-SubCell"/>
</dbReference>
<feature type="transmembrane region" description="Helical" evidence="8">
    <location>
        <begin position="70"/>
        <end position="90"/>
    </location>
</feature>
<keyword evidence="6 8" id="KW-0472">Membrane</keyword>
<feature type="transmembrane region" description="Helical" evidence="8">
    <location>
        <begin position="505"/>
        <end position="527"/>
    </location>
</feature>
<dbReference type="PROSITE" id="PS50263">
    <property type="entry name" value="CN_HYDROLASE"/>
    <property type="match status" value="1"/>
</dbReference>
<comment type="similarity">
    <text evidence="8">Belongs to the CN hydrolase family. Apolipoprotein N-acyltransferase subfamily.</text>
</comment>
<accession>A0A5Q2FEB9</accession>
<feature type="transmembrane region" description="Helical" evidence="8">
    <location>
        <begin position="46"/>
        <end position="63"/>
    </location>
</feature>
<dbReference type="GO" id="GO:0042158">
    <property type="term" value="P:lipoprotein biosynthetic process"/>
    <property type="evidence" value="ECO:0007669"/>
    <property type="project" value="UniProtKB-UniRule"/>
</dbReference>
<dbReference type="KEGG" id="rain:Rai3103_15040"/>
<dbReference type="PANTHER" id="PTHR38686:SF1">
    <property type="entry name" value="APOLIPOPROTEIN N-ACYLTRANSFERASE"/>
    <property type="match status" value="1"/>
</dbReference>
<evidence type="ECO:0000256" key="8">
    <source>
        <dbReference type="HAMAP-Rule" id="MF_01148"/>
    </source>
</evidence>
<dbReference type="AlphaFoldDB" id="A0A5Q2FEB9"/>
<dbReference type="EC" id="2.3.1.269" evidence="8"/>
<comment type="pathway">
    <text evidence="8">Protein modification; lipoprotein biosynthesis (N-acyl transfer).</text>
</comment>
<gene>
    <name evidence="8 10" type="primary">lnt</name>
    <name evidence="10" type="ORF">Rai3103_15040</name>
</gene>
<dbReference type="GO" id="GO:0016410">
    <property type="term" value="F:N-acyltransferase activity"/>
    <property type="evidence" value="ECO:0007669"/>
    <property type="project" value="UniProtKB-UniRule"/>
</dbReference>
<evidence type="ECO:0000256" key="5">
    <source>
        <dbReference type="ARBA" id="ARBA00022989"/>
    </source>
</evidence>
<keyword evidence="3 8" id="KW-0808">Transferase</keyword>
<feature type="transmembrane region" description="Helical" evidence="8">
    <location>
        <begin position="216"/>
        <end position="235"/>
    </location>
</feature>
<proteinExistence type="inferred from homology"/>
<keyword evidence="2 8" id="KW-1003">Cell membrane</keyword>
<reference evidence="10 11" key="1">
    <citation type="submission" date="2019-10" db="EMBL/GenBank/DDBJ databases">
        <title>Genomic analysis of Raineyella sp. CBA3103.</title>
        <authorList>
            <person name="Roh S.W."/>
        </authorList>
    </citation>
    <scope>NUCLEOTIDE SEQUENCE [LARGE SCALE GENOMIC DNA]</scope>
    <source>
        <strain evidence="10 11">CBA3103</strain>
    </source>
</reference>
<keyword evidence="10" id="KW-0449">Lipoprotein</keyword>
<keyword evidence="7 8" id="KW-0012">Acyltransferase</keyword>
<feature type="transmembrane region" description="Helical" evidence="8">
    <location>
        <begin position="96"/>
        <end position="120"/>
    </location>
</feature>
<dbReference type="InterPro" id="IPR036526">
    <property type="entry name" value="C-N_Hydrolase_sf"/>
</dbReference>
<dbReference type="Pfam" id="PF00795">
    <property type="entry name" value="CN_hydrolase"/>
    <property type="match status" value="1"/>
</dbReference>
<dbReference type="UniPathway" id="UPA00666"/>